<dbReference type="EMBL" id="CP000698">
    <property type="protein sequence ID" value="ABQ25511.1"/>
    <property type="molecule type" value="Genomic_DNA"/>
</dbReference>
<sequence length="376" mass="42588">MGGFFGYDVNIDKVFGSANVGVASIARENPFKPKNQKTNDFNSNYIGTEVNAEIGYKISENLTASLAVGRKLPSGERELFLAGDRIIRYYHQGTELKQVSETAIDKTAKILGIDTADLDGDGIPEVYVTIIDRETLVSQVYLPHEGRLEKIAEGLPYFFRGIEDDDKGRKILVQEMGVNGEFYGGVLELAKTGTKFETRNPRKLPRSGNLYNFNSFSDAAGKGYHVIMNGDGYLVVTSRDGRELWQSGEKFGGSDRYYKRETLEERTSFGDQYRWFFLAQRMIVTPRGELLVPRNDGFFVVGNLRSYKKHTFHVLRWTGSLLEEKWRSREYPTYLADFAYDPESRDLIQLEVIQGVSLVSKGQSVISVKRFPEGEH</sequence>
<reference evidence="1 2" key="1">
    <citation type="submission" date="2007-05" db="EMBL/GenBank/DDBJ databases">
        <title>Complete sequence of Geobacter uraniireducens Rf4.</title>
        <authorList>
            <consortium name="US DOE Joint Genome Institute"/>
            <person name="Copeland A."/>
            <person name="Lucas S."/>
            <person name="Lapidus A."/>
            <person name="Barry K."/>
            <person name="Detter J.C."/>
            <person name="Glavina del Rio T."/>
            <person name="Hammon N."/>
            <person name="Israni S."/>
            <person name="Dalin E."/>
            <person name="Tice H."/>
            <person name="Pitluck S."/>
            <person name="Chertkov O."/>
            <person name="Brettin T."/>
            <person name="Bruce D."/>
            <person name="Han C."/>
            <person name="Schmutz J."/>
            <person name="Larimer F."/>
            <person name="Land M."/>
            <person name="Hauser L."/>
            <person name="Kyrpides N."/>
            <person name="Mikhailova N."/>
            <person name="Shelobolina E."/>
            <person name="Aklujkar M."/>
            <person name="Lovley D."/>
            <person name="Richardson P."/>
        </authorList>
    </citation>
    <scope>NUCLEOTIDE SEQUENCE [LARGE SCALE GENOMIC DNA]</scope>
    <source>
        <strain evidence="1 2">Rf4</strain>
    </source>
</reference>
<dbReference type="KEGG" id="gur:Gura_1310"/>
<evidence type="ECO:0008006" key="3">
    <source>
        <dbReference type="Google" id="ProtNLM"/>
    </source>
</evidence>
<dbReference type="AlphaFoldDB" id="A5GA83"/>
<organism evidence="1 2">
    <name type="scientific">Geotalea uraniireducens (strain Rf4)</name>
    <name type="common">Geobacter uraniireducens</name>
    <dbReference type="NCBI Taxonomy" id="351605"/>
    <lineage>
        <taxon>Bacteria</taxon>
        <taxon>Pseudomonadati</taxon>
        <taxon>Thermodesulfobacteriota</taxon>
        <taxon>Desulfuromonadia</taxon>
        <taxon>Geobacterales</taxon>
        <taxon>Geobacteraceae</taxon>
        <taxon>Geotalea</taxon>
    </lineage>
</organism>
<name>A5GA83_GEOUR</name>
<accession>A5GA83</accession>
<dbReference type="SUPFAM" id="SSF51110">
    <property type="entry name" value="alpha-D-mannose-specific plant lectins"/>
    <property type="match status" value="1"/>
</dbReference>
<dbReference type="Proteomes" id="UP000006695">
    <property type="component" value="Chromosome"/>
</dbReference>
<dbReference type="InterPro" id="IPR036426">
    <property type="entry name" value="Bulb-type_lectin_dom_sf"/>
</dbReference>
<proteinExistence type="predicted"/>
<dbReference type="HOGENOM" id="CLU_735212_0_0_7"/>
<protein>
    <recommendedName>
        <fullName evidence="3">VCBS repeat-containing protein</fullName>
    </recommendedName>
</protein>
<gene>
    <name evidence="1" type="ordered locus">Gura_1310</name>
</gene>
<dbReference type="RefSeq" id="WP_011938229.1">
    <property type="nucleotide sequence ID" value="NC_009483.1"/>
</dbReference>
<keyword evidence="2" id="KW-1185">Reference proteome</keyword>
<evidence type="ECO:0000313" key="1">
    <source>
        <dbReference type="EMBL" id="ABQ25511.1"/>
    </source>
</evidence>
<evidence type="ECO:0000313" key="2">
    <source>
        <dbReference type="Proteomes" id="UP000006695"/>
    </source>
</evidence>
<dbReference type="STRING" id="351605.Gura_1310"/>
<dbReference type="OrthoDB" id="5422153at2"/>
<dbReference type="Pfam" id="PF13517">
    <property type="entry name" value="FG-GAP_3"/>
    <property type="match status" value="1"/>
</dbReference>
<dbReference type="InterPro" id="IPR013517">
    <property type="entry name" value="FG-GAP"/>
</dbReference>